<dbReference type="EMBL" id="RCDD01000002">
    <property type="protein sequence ID" value="RLK58546.1"/>
    <property type="molecule type" value="Genomic_DNA"/>
</dbReference>
<dbReference type="InterPro" id="IPR001451">
    <property type="entry name" value="Hexapep"/>
</dbReference>
<organism evidence="3 4">
    <name type="scientific">Actinokineospora cianjurensis</name>
    <dbReference type="NCBI Taxonomy" id="585224"/>
    <lineage>
        <taxon>Bacteria</taxon>
        <taxon>Bacillati</taxon>
        <taxon>Actinomycetota</taxon>
        <taxon>Actinomycetes</taxon>
        <taxon>Pseudonocardiales</taxon>
        <taxon>Pseudonocardiaceae</taxon>
        <taxon>Actinokineospora</taxon>
    </lineage>
</organism>
<evidence type="ECO:0000313" key="4">
    <source>
        <dbReference type="Proteomes" id="UP000282454"/>
    </source>
</evidence>
<dbReference type="GO" id="GO:0016740">
    <property type="term" value="F:transferase activity"/>
    <property type="evidence" value="ECO:0007669"/>
    <property type="project" value="UniProtKB-KW"/>
</dbReference>
<protein>
    <submittedName>
        <fullName evidence="3">Transferase family hexapeptide repeat protein</fullName>
    </submittedName>
</protein>
<name>A0A421B283_9PSEU</name>
<dbReference type="SUPFAM" id="SSF51161">
    <property type="entry name" value="Trimeric LpxA-like enzymes"/>
    <property type="match status" value="1"/>
</dbReference>
<dbReference type="AlphaFoldDB" id="A0A421B283"/>
<sequence>MPLVVEAGARISRLAVFVPVDATGQARPVVVGADAVIGAFAVVHGGTTLEQQARVEEHAIVGQPELGYAVGATYPGAGADTIVGESAVIRAGAILYADVRVGSGAVIGHRTLLRSKVRVGQESQLGHNLTVERASVIGSSVRCSPGSHITGSTVIADRVFLGAGVRTVNDKTLTWRDAHREPVLAPPRFDFGAKVGSGSTILAGVVIGEHALVGAGSTVTCDVAPGVVVYGNPARVHRQVTR</sequence>
<dbReference type="PANTHER" id="PTHR43300">
    <property type="entry name" value="ACETYLTRANSFERASE"/>
    <property type="match status" value="1"/>
</dbReference>
<dbReference type="Pfam" id="PF00132">
    <property type="entry name" value="Hexapep"/>
    <property type="match status" value="1"/>
</dbReference>
<dbReference type="PROSITE" id="PS00101">
    <property type="entry name" value="HEXAPEP_TRANSFERASES"/>
    <property type="match status" value="1"/>
</dbReference>
<evidence type="ECO:0000313" key="3">
    <source>
        <dbReference type="EMBL" id="RLK58546.1"/>
    </source>
</evidence>
<dbReference type="RefSeq" id="WP_211346555.1">
    <property type="nucleotide sequence ID" value="NZ_RCDD01000002.1"/>
</dbReference>
<comment type="caution">
    <text evidence="3">The sequence shown here is derived from an EMBL/GenBank/DDBJ whole genome shotgun (WGS) entry which is preliminary data.</text>
</comment>
<dbReference type="InterPro" id="IPR018357">
    <property type="entry name" value="Hexapep_transf_CS"/>
</dbReference>
<keyword evidence="4" id="KW-1185">Reference proteome</keyword>
<proteinExistence type="predicted"/>
<evidence type="ECO:0000256" key="1">
    <source>
        <dbReference type="ARBA" id="ARBA00022679"/>
    </source>
</evidence>
<accession>A0A421B283</accession>
<evidence type="ECO:0000256" key="2">
    <source>
        <dbReference type="ARBA" id="ARBA00022737"/>
    </source>
</evidence>
<gene>
    <name evidence="3" type="ORF">CLV68_3014</name>
</gene>
<dbReference type="InterPro" id="IPR050179">
    <property type="entry name" value="Trans_hexapeptide_repeat"/>
</dbReference>
<reference evidence="3 4" key="1">
    <citation type="submission" date="2018-10" db="EMBL/GenBank/DDBJ databases">
        <title>Genomic Encyclopedia of Archaeal and Bacterial Type Strains, Phase II (KMG-II): from individual species to whole genera.</title>
        <authorList>
            <person name="Goeker M."/>
        </authorList>
    </citation>
    <scope>NUCLEOTIDE SEQUENCE [LARGE SCALE GENOMIC DNA]</scope>
    <source>
        <strain evidence="3 4">DSM 45657</strain>
    </source>
</reference>
<dbReference type="Pfam" id="PF14602">
    <property type="entry name" value="Hexapep_2"/>
    <property type="match status" value="1"/>
</dbReference>
<dbReference type="Proteomes" id="UP000282454">
    <property type="component" value="Unassembled WGS sequence"/>
</dbReference>
<dbReference type="InterPro" id="IPR011004">
    <property type="entry name" value="Trimer_LpxA-like_sf"/>
</dbReference>
<keyword evidence="2" id="KW-0677">Repeat</keyword>
<keyword evidence="1 3" id="KW-0808">Transferase</keyword>
<dbReference type="Gene3D" id="2.160.10.10">
    <property type="entry name" value="Hexapeptide repeat proteins"/>
    <property type="match status" value="1"/>
</dbReference>